<keyword evidence="3" id="KW-1185">Reference proteome</keyword>
<dbReference type="Proteomes" id="UP001149165">
    <property type="component" value="Unassembled WGS sequence"/>
</dbReference>
<dbReference type="OrthoDB" id="4345400at2759"/>
<organism evidence="2 3">
    <name type="scientific">Penicillium angulare</name>
    <dbReference type="NCBI Taxonomy" id="116970"/>
    <lineage>
        <taxon>Eukaryota</taxon>
        <taxon>Fungi</taxon>
        <taxon>Dikarya</taxon>
        <taxon>Ascomycota</taxon>
        <taxon>Pezizomycotina</taxon>
        <taxon>Eurotiomycetes</taxon>
        <taxon>Eurotiomycetidae</taxon>
        <taxon>Eurotiales</taxon>
        <taxon>Aspergillaceae</taxon>
        <taxon>Penicillium</taxon>
    </lineage>
</organism>
<feature type="transmembrane region" description="Helical" evidence="1">
    <location>
        <begin position="40"/>
        <end position="60"/>
    </location>
</feature>
<sequence>MDSPSKYPLAWARKAQFLVAGLSLPCAIAAIVERNGSAETILQLIMFIIAMCASLVILFLNRRRGTRKQTYSSLEILADGVMFVQFLGIYIAGIVILAKRKYGRYWARSEAQSIPHVYSNLSCLILFISYGFTFTTAIYAVYYRHLARILKGPWGTTYVLCPSCDRDVRALDGTAPKWQAGAQDRTANSFDDSRGLYTDIAAEDQSLLRDEVNETTKQETGVISSSNNAV</sequence>
<evidence type="ECO:0000313" key="3">
    <source>
        <dbReference type="Proteomes" id="UP001149165"/>
    </source>
</evidence>
<dbReference type="EMBL" id="JAPQKH010000005">
    <property type="protein sequence ID" value="KAJ5097336.1"/>
    <property type="molecule type" value="Genomic_DNA"/>
</dbReference>
<proteinExistence type="predicted"/>
<name>A0A9W9K9A9_9EURO</name>
<gene>
    <name evidence="2" type="ORF">N7456_008057</name>
</gene>
<comment type="caution">
    <text evidence="2">The sequence shown here is derived from an EMBL/GenBank/DDBJ whole genome shotgun (WGS) entry which is preliminary data.</text>
</comment>
<keyword evidence="1" id="KW-1133">Transmembrane helix</keyword>
<protein>
    <submittedName>
        <fullName evidence="2">Uncharacterized protein</fullName>
    </submittedName>
</protein>
<feature type="transmembrane region" description="Helical" evidence="1">
    <location>
        <begin position="80"/>
        <end position="98"/>
    </location>
</feature>
<keyword evidence="1" id="KW-0812">Transmembrane</keyword>
<feature type="transmembrane region" description="Helical" evidence="1">
    <location>
        <begin position="118"/>
        <end position="142"/>
    </location>
</feature>
<evidence type="ECO:0000313" key="2">
    <source>
        <dbReference type="EMBL" id="KAJ5097336.1"/>
    </source>
</evidence>
<reference evidence="2" key="2">
    <citation type="journal article" date="2023" name="IMA Fungus">
        <title>Comparative genomic study of the Penicillium genus elucidates a diverse pangenome and 15 lateral gene transfer events.</title>
        <authorList>
            <person name="Petersen C."/>
            <person name="Sorensen T."/>
            <person name="Nielsen M.R."/>
            <person name="Sondergaard T.E."/>
            <person name="Sorensen J.L."/>
            <person name="Fitzpatrick D.A."/>
            <person name="Frisvad J.C."/>
            <person name="Nielsen K.L."/>
        </authorList>
    </citation>
    <scope>NUCLEOTIDE SEQUENCE</scope>
    <source>
        <strain evidence="2">IBT 30069</strain>
    </source>
</reference>
<reference evidence="2" key="1">
    <citation type="submission" date="2022-11" db="EMBL/GenBank/DDBJ databases">
        <authorList>
            <person name="Petersen C."/>
        </authorList>
    </citation>
    <scope>NUCLEOTIDE SEQUENCE</scope>
    <source>
        <strain evidence="2">IBT 30069</strain>
    </source>
</reference>
<keyword evidence="1" id="KW-0472">Membrane</keyword>
<accession>A0A9W9K9A9</accession>
<dbReference type="AlphaFoldDB" id="A0A9W9K9A9"/>
<evidence type="ECO:0000256" key="1">
    <source>
        <dbReference type="SAM" id="Phobius"/>
    </source>
</evidence>